<gene>
    <name evidence="3" type="ORF">BJX63DRAFT_444294</name>
</gene>
<reference evidence="3 4" key="1">
    <citation type="submission" date="2024-07" db="EMBL/GenBank/DDBJ databases">
        <title>Section-level genome sequencing and comparative genomics of Aspergillus sections Usti and Cavernicolus.</title>
        <authorList>
            <consortium name="Lawrence Berkeley National Laboratory"/>
            <person name="Nybo J.L."/>
            <person name="Vesth T.C."/>
            <person name="Theobald S."/>
            <person name="Frisvad J.C."/>
            <person name="Larsen T.O."/>
            <person name="Kjaerboelling I."/>
            <person name="Rothschild-Mancinelli K."/>
            <person name="Lyhne E.K."/>
            <person name="Kogle M.E."/>
            <person name="Barry K."/>
            <person name="Clum A."/>
            <person name="Na H."/>
            <person name="Ledsgaard L."/>
            <person name="Lin J."/>
            <person name="Lipzen A."/>
            <person name="Kuo A."/>
            <person name="Riley R."/>
            <person name="Mondo S."/>
            <person name="Labutti K."/>
            <person name="Haridas S."/>
            <person name="Pangalinan J."/>
            <person name="Salamov A.A."/>
            <person name="Simmons B.A."/>
            <person name="Magnuson J.K."/>
            <person name="Chen J."/>
            <person name="Drula E."/>
            <person name="Henrissat B."/>
            <person name="Wiebenga A."/>
            <person name="Lubbers R.J."/>
            <person name="Gomes A.C."/>
            <person name="Makela M.R."/>
            <person name="Stajich J."/>
            <person name="Grigoriev I.V."/>
            <person name="Mortensen U.H."/>
            <person name="De Vries R.P."/>
            <person name="Baker S.E."/>
            <person name="Andersen M.R."/>
        </authorList>
    </citation>
    <scope>NUCLEOTIDE SEQUENCE [LARGE SCALE GENOMIC DNA]</scope>
    <source>
        <strain evidence="3 4">CBS 588.65</strain>
    </source>
</reference>
<name>A0ABR4H749_9EURO</name>
<dbReference type="InterPro" id="IPR007310">
    <property type="entry name" value="Aerobactin_biosyn_IucA/IucC_N"/>
</dbReference>
<keyword evidence="4" id="KW-1185">Reference proteome</keyword>
<dbReference type="Gene3D" id="1.10.510.40">
    <property type="match status" value="1"/>
</dbReference>
<proteinExistence type="predicted"/>
<evidence type="ECO:0000313" key="3">
    <source>
        <dbReference type="EMBL" id="KAL2811266.1"/>
    </source>
</evidence>
<evidence type="ECO:0000313" key="4">
    <source>
        <dbReference type="Proteomes" id="UP001610334"/>
    </source>
</evidence>
<dbReference type="InterPro" id="IPR022770">
    <property type="entry name" value="IucA/IucC-like_C"/>
</dbReference>
<dbReference type="Pfam" id="PF06276">
    <property type="entry name" value="FhuF"/>
    <property type="match status" value="1"/>
</dbReference>
<sequence length="564" mass="63222">MTALSKTEVARFETTRRLLSHLVNEGLCTAYLEPAEPDQLRWLRFISTEAECAADSMVKVRLLPGKLRWDESCRVASVLRPHQLKPPVLLLENGQSRSELDPGVIFRFVYPWFGESSEEDVKDAIAQELQNASANQETWFDVAAQFPQLDLFSPAIEWEKTLVTGHPTHPLHKTLYTQSPLPQIHPSQIWDMLSPEVTFLSVPRSQMRVSGPFEELLSDLLTKLNVSGGSEDRIIVPSLAQQNLSILSRFSDVQVVGSERASAQASMRTLTLRPELGFKYHLKLSLACQITSALRTITPWTALGGAEVSELLEKLLPPDMWLFKEVAAVTGAQENFNNAKHFSCVLREDLELRANAQGESLIIASALSQLPVSGFERGNSQAEAILPAEGRKEWFQSYVSRLLNLTLTPLVDHGIGLEAHGQNICVRICRKTRAIKGFAVRDFGGIRLHMPTLRAQGYDLHTIPPGAATMTDDLHDVWSKVHHSLFQNHIGHLIVALGLEEDGGWGIVRNEINAVLLSSDAPHAMHLYEFLTAETMPFKCFLRMRMEGKYRDYVEHELPNVVLY</sequence>
<dbReference type="PANTHER" id="PTHR34384">
    <property type="entry name" value="L-2,3-DIAMINOPROPANOATE--CITRATE LIGASE"/>
    <property type="match status" value="1"/>
</dbReference>
<comment type="caution">
    <text evidence="3">The sequence shown here is derived from an EMBL/GenBank/DDBJ whole genome shotgun (WGS) entry which is preliminary data.</text>
</comment>
<accession>A0ABR4H749</accession>
<dbReference type="EMBL" id="JBFXLT010000060">
    <property type="protein sequence ID" value="KAL2811266.1"/>
    <property type="molecule type" value="Genomic_DNA"/>
</dbReference>
<dbReference type="Pfam" id="PF04183">
    <property type="entry name" value="IucA_IucC"/>
    <property type="match status" value="1"/>
</dbReference>
<evidence type="ECO:0000259" key="2">
    <source>
        <dbReference type="Pfam" id="PF06276"/>
    </source>
</evidence>
<evidence type="ECO:0000259" key="1">
    <source>
        <dbReference type="Pfam" id="PF04183"/>
    </source>
</evidence>
<dbReference type="InterPro" id="IPR037455">
    <property type="entry name" value="LucA/IucC-like"/>
</dbReference>
<feature type="domain" description="Aerobactin siderophore biosynthesis IucA/IucC N-terminal" evidence="1">
    <location>
        <begin position="257"/>
        <end position="368"/>
    </location>
</feature>
<organism evidence="3 4">
    <name type="scientific">Aspergillus granulosus</name>
    <dbReference type="NCBI Taxonomy" id="176169"/>
    <lineage>
        <taxon>Eukaryota</taxon>
        <taxon>Fungi</taxon>
        <taxon>Dikarya</taxon>
        <taxon>Ascomycota</taxon>
        <taxon>Pezizomycotina</taxon>
        <taxon>Eurotiomycetes</taxon>
        <taxon>Eurotiomycetidae</taxon>
        <taxon>Eurotiales</taxon>
        <taxon>Aspergillaceae</taxon>
        <taxon>Aspergillus</taxon>
        <taxon>Aspergillus subgen. Nidulantes</taxon>
    </lineage>
</organism>
<dbReference type="Proteomes" id="UP001610334">
    <property type="component" value="Unassembled WGS sequence"/>
</dbReference>
<dbReference type="PANTHER" id="PTHR34384:SF5">
    <property type="entry name" value="L-2,3-DIAMINOPROPANOATE--CITRATE LIGASE"/>
    <property type="match status" value="1"/>
</dbReference>
<feature type="domain" description="Aerobactin siderophore biosynthesis IucA/IucC-like C-terminal" evidence="2">
    <location>
        <begin position="393"/>
        <end position="549"/>
    </location>
</feature>
<protein>
    <submittedName>
        <fullName evidence="3">Uncharacterized protein</fullName>
    </submittedName>
</protein>